<dbReference type="PANTHER" id="PTHR14905:SF7">
    <property type="entry name" value="VON WILLEBRAND FACTOR A DOMAIN-CONTAINING PROTEIN 7"/>
    <property type="match status" value="1"/>
</dbReference>
<reference evidence="3" key="1">
    <citation type="submission" date="2023-04" db="EMBL/GenBank/DDBJ databases">
        <title>Black Yeasts Isolated from many extreme environments.</title>
        <authorList>
            <person name="Coleine C."/>
            <person name="Stajich J.E."/>
            <person name="Selbmann L."/>
        </authorList>
    </citation>
    <scope>NUCLEOTIDE SEQUENCE</scope>
    <source>
        <strain evidence="3">CCFEE 5312</strain>
    </source>
</reference>
<feature type="signal peptide" evidence="2">
    <location>
        <begin position="1"/>
        <end position="24"/>
    </location>
</feature>
<keyword evidence="4" id="KW-1185">Reference proteome</keyword>
<keyword evidence="2" id="KW-0732">Signal</keyword>
<organism evidence="3 4">
    <name type="scientific">Extremus antarcticus</name>
    <dbReference type="NCBI Taxonomy" id="702011"/>
    <lineage>
        <taxon>Eukaryota</taxon>
        <taxon>Fungi</taxon>
        <taxon>Dikarya</taxon>
        <taxon>Ascomycota</taxon>
        <taxon>Pezizomycotina</taxon>
        <taxon>Dothideomycetes</taxon>
        <taxon>Dothideomycetidae</taxon>
        <taxon>Mycosphaerellales</taxon>
        <taxon>Extremaceae</taxon>
        <taxon>Extremus</taxon>
    </lineage>
</organism>
<evidence type="ECO:0000256" key="1">
    <source>
        <dbReference type="SAM" id="MobiDB-lite"/>
    </source>
</evidence>
<comment type="caution">
    <text evidence="3">The sequence shown here is derived from an EMBL/GenBank/DDBJ whole genome shotgun (WGS) entry which is preliminary data.</text>
</comment>
<dbReference type="EMBL" id="JAWDJX010000005">
    <property type="protein sequence ID" value="KAK3056773.1"/>
    <property type="molecule type" value="Genomic_DNA"/>
</dbReference>
<dbReference type="InterPro" id="IPR052577">
    <property type="entry name" value="VWA7"/>
</dbReference>
<dbReference type="Proteomes" id="UP001271007">
    <property type="component" value="Unassembled WGS sequence"/>
</dbReference>
<sequence length="746" mass="82001">MPTVYPLLFPLLLSVSLLVTPAAAFGAGFVARGSPQQGTSYRHGDILLAVPFLALANRRLVKTIYFGNWLRDFSQILDTRSLTLVPEPILRVLVRVFAVLQFGYSTREFEVTHERLGFYRPREHIDNPRGYDGGGGLVPGLHHPVLPEEYGIDRSSGMKNYIANTPPRRTDAESNTPRSETAAEYIEDQLIAAVSCGRSGDSEAYLHLGAALHAIEDFVAHSNWVELCLRNLGTGSHDAMGEPMLEATAVKASGLSKVFPFVGDGVTVDTRQGPAPPIVTGTFGAVDLFQTLLGEIDDKLSAFSLPALRARSASSDSTLSVMTKSLLSLLQKLDAPFDRDFADVQKIASNPKPADWGMLQEAPDLLWDSIEPFFRLRDNIIRWTYDHLTVRAVQDALAAISTAVDRLVYTVLGVFLRPLLGQIAAALQEQEAELLTRERAMRTKTVFELGSDVQDPSHSELAKDHYGHPLNELAGRVASRMTTYTIAQIAPLWQPDTPLDVRPALDRILSALHHPYNTSLDTRSEVQATMLAEVRTYVSTHMRDDPVGFQATLASLDREHSAARRGEHEGHHITVTHAGENESSPLPPALVSRITFNLQRASDEGLLPASAISGIEKMLRAAPSEEAPNPLDAAMTGLGGVGLKASFKDIDTAEMAGIPGIGEVLRDAIIMTRMMEAEKEEGQEGVASNLGGEWSRERSREMCDLMDVEKNKKRVDQMRKQMEQGDEKQTTMNKVKEGFMKLKPKK</sequence>
<gene>
    <name evidence="3" type="ORF">LTR09_002566</name>
</gene>
<feature type="region of interest" description="Disordered" evidence="1">
    <location>
        <begin position="705"/>
        <end position="746"/>
    </location>
</feature>
<dbReference type="PANTHER" id="PTHR14905">
    <property type="entry name" value="NG37"/>
    <property type="match status" value="1"/>
</dbReference>
<accession>A0AAJ0GG42</accession>
<dbReference type="InterPro" id="IPR010816">
    <property type="entry name" value="Het-C"/>
</dbReference>
<name>A0AAJ0GG42_9PEZI</name>
<dbReference type="Pfam" id="PF07217">
    <property type="entry name" value="Het-C"/>
    <property type="match status" value="2"/>
</dbReference>
<protein>
    <submittedName>
        <fullName evidence="3">Uncharacterized protein</fullName>
    </submittedName>
</protein>
<proteinExistence type="predicted"/>
<feature type="chain" id="PRO_5042600665" evidence="2">
    <location>
        <begin position="25"/>
        <end position="746"/>
    </location>
</feature>
<evidence type="ECO:0000256" key="2">
    <source>
        <dbReference type="SAM" id="SignalP"/>
    </source>
</evidence>
<evidence type="ECO:0000313" key="4">
    <source>
        <dbReference type="Proteomes" id="UP001271007"/>
    </source>
</evidence>
<dbReference type="AlphaFoldDB" id="A0AAJ0GG42"/>
<feature type="compositionally biased region" description="Basic and acidic residues" evidence="1">
    <location>
        <begin position="705"/>
        <end position="740"/>
    </location>
</feature>
<evidence type="ECO:0000313" key="3">
    <source>
        <dbReference type="EMBL" id="KAK3056773.1"/>
    </source>
</evidence>